<accession>D6Z1W1</accession>
<protein>
    <submittedName>
        <fullName evidence="1">Uncharacterized protein</fullName>
    </submittedName>
</protein>
<sequence length="122" mass="13733">MASRKNNDILTDVLTGGASDGSLELDELSRFLQQQQPPTNSAGKWPDHVGAGKKKKVTHYLTPEILERLERVMPEIDRLFPVGNGRPPSRSALLEAAVRIVVQDFEHQREYSLLAQWLQNKS</sequence>
<dbReference type="Proteomes" id="UP000001508">
    <property type="component" value="Chromosome"/>
</dbReference>
<dbReference type="KEGG" id="dak:DaAHT2_0832"/>
<organism evidence="1 2">
    <name type="scientific">Desulfurivibrio alkaliphilus (strain DSM 19089 / UNIQEM U267 / AHT2)</name>
    <dbReference type="NCBI Taxonomy" id="589865"/>
    <lineage>
        <taxon>Bacteria</taxon>
        <taxon>Pseudomonadati</taxon>
        <taxon>Thermodesulfobacteriota</taxon>
        <taxon>Desulfobulbia</taxon>
        <taxon>Desulfobulbales</taxon>
        <taxon>Desulfobulbaceae</taxon>
        <taxon>Desulfurivibrio</taxon>
    </lineage>
</organism>
<dbReference type="RefSeq" id="WP_013163066.1">
    <property type="nucleotide sequence ID" value="NC_014216.1"/>
</dbReference>
<name>D6Z1W1_DESAT</name>
<evidence type="ECO:0000313" key="1">
    <source>
        <dbReference type="EMBL" id="ADH85536.1"/>
    </source>
</evidence>
<keyword evidence="2" id="KW-1185">Reference proteome</keyword>
<dbReference type="STRING" id="589865.DaAHT2_0832"/>
<reference evidence="2" key="1">
    <citation type="submission" date="2010-02" db="EMBL/GenBank/DDBJ databases">
        <title>Complete sequence of Desulfurivibrio alkaliphilus AHT2.</title>
        <authorList>
            <consortium name="US DOE Joint Genome Institute"/>
            <person name="Pitluck S."/>
            <person name="Chertkov O."/>
            <person name="Detter J.C."/>
            <person name="Han C."/>
            <person name="Tapia R."/>
            <person name="Larimer F."/>
            <person name="Land M."/>
            <person name="Hauser L."/>
            <person name="Kyrpides N."/>
            <person name="Mikhailova N."/>
            <person name="Sorokin D.Y."/>
            <person name="Muyzer G."/>
            <person name="Woyke T."/>
        </authorList>
    </citation>
    <scope>NUCLEOTIDE SEQUENCE [LARGE SCALE GENOMIC DNA]</scope>
    <source>
        <strain evidence="2">DSM 19089 / UNIQEM U267 / AHT2</strain>
    </source>
</reference>
<dbReference type="HOGENOM" id="CLU_2022982_0_0_7"/>
<dbReference type="InParanoid" id="D6Z1W1"/>
<evidence type="ECO:0000313" key="2">
    <source>
        <dbReference type="Proteomes" id="UP000001508"/>
    </source>
</evidence>
<dbReference type="AlphaFoldDB" id="D6Z1W1"/>
<gene>
    <name evidence="1" type="ordered locus">DaAHT2_0832</name>
</gene>
<proteinExistence type="predicted"/>
<dbReference type="EMBL" id="CP001940">
    <property type="protein sequence ID" value="ADH85536.1"/>
    <property type="molecule type" value="Genomic_DNA"/>
</dbReference>